<sequence>MIPIRINNLSLARIYLLLITVTVRSQDQNFSRNLFDRCAFQQRRMLECLQGLMQNDDHIEKSLARKALKREPALQVLFLERWSDVMQAYEKCRILDDKFSNCAPSIDNSTWLSVNQSQIFKPGYLIDKIQCDRQMRQENDTWMFEIQTIVGKKASCFDEAENFSRSENERPEACRVTDAVQSCFQNETLRLQALWSQNESPAARRLQRLFEAVNRRRSTRWNCFECLYVAKPKCRENTAQRNCIYMAQKNMEKTYNDLMRQCMTSKGHDTVMEYQPEIEIFLQGRDATTESGNLCYWLNDAFHLY</sequence>
<dbReference type="WBParaSite" id="nRc.2.0.1.t36917-RA">
    <property type="protein sequence ID" value="nRc.2.0.1.t36917-RA"/>
    <property type="gene ID" value="nRc.2.0.1.g36917"/>
</dbReference>
<feature type="signal peptide" evidence="1">
    <location>
        <begin position="1"/>
        <end position="25"/>
    </location>
</feature>
<evidence type="ECO:0000256" key="1">
    <source>
        <dbReference type="SAM" id="SignalP"/>
    </source>
</evidence>
<protein>
    <submittedName>
        <fullName evidence="3">Uncharacterized protein</fullName>
    </submittedName>
</protein>
<dbReference type="Proteomes" id="UP000887565">
    <property type="component" value="Unplaced"/>
</dbReference>
<organism evidence="2 3">
    <name type="scientific">Romanomermis culicivorax</name>
    <name type="common">Nematode worm</name>
    <dbReference type="NCBI Taxonomy" id="13658"/>
    <lineage>
        <taxon>Eukaryota</taxon>
        <taxon>Metazoa</taxon>
        <taxon>Ecdysozoa</taxon>
        <taxon>Nematoda</taxon>
        <taxon>Enoplea</taxon>
        <taxon>Dorylaimia</taxon>
        <taxon>Mermithida</taxon>
        <taxon>Mermithoidea</taxon>
        <taxon>Mermithidae</taxon>
        <taxon>Romanomermis</taxon>
    </lineage>
</organism>
<proteinExistence type="predicted"/>
<feature type="chain" id="PRO_5037195237" evidence="1">
    <location>
        <begin position="26"/>
        <end position="305"/>
    </location>
</feature>
<reference evidence="3" key="1">
    <citation type="submission" date="2022-11" db="UniProtKB">
        <authorList>
            <consortium name="WormBaseParasite"/>
        </authorList>
    </citation>
    <scope>IDENTIFICATION</scope>
</reference>
<keyword evidence="2" id="KW-1185">Reference proteome</keyword>
<keyword evidence="1" id="KW-0732">Signal</keyword>
<evidence type="ECO:0000313" key="2">
    <source>
        <dbReference type="Proteomes" id="UP000887565"/>
    </source>
</evidence>
<dbReference type="AlphaFoldDB" id="A0A915KDY2"/>
<accession>A0A915KDY2</accession>
<evidence type="ECO:0000313" key="3">
    <source>
        <dbReference type="WBParaSite" id="nRc.2.0.1.t36917-RA"/>
    </source>
</evidence>
<name>A0A915KDY2_ROMCU</name>